<feature type="region of interest" description="Disordered" evidence="2">
    <location>
        <begin position="24"/>
        <end position="48"/>
    </location>
</feature>
<dbReference type="EMBL" id="MCOL01000001">
    <property type="protein sequence ID" value="ODO62259.1"/>
    <property type="molecule type" value="Genomic_DNA"/>
</dbReference>
<keyword evidence="1 3" id="KW-0732">Signal</keyword>
<evidence type="ECO:0000313" key="5">
    <source>
        <dbReference type="EMBL" id="ODO62259.1"/>
    </source>
</evidence>
<feature type="domain" description="DUF5067" evidence="4">
    <location>
        <begin position="41"/>
        <end position="172"/>
    </location>
</feature>
<feature type="compositionally biased region" description="Low complexity" evidence="2">
    <location>
        <begin position="24"/>
        <end position="34"/>
    </location>
</feature>
<evidence type="ECO:0000256" key="3">
    <source>
        <dbReference type="SAM" id="SignalP"/>
    </source>
</evidence>
<dbReference type="PROSITE" id="PS51257">
    <property type="entry name" value="PROKAR_LIPOPROTEIN"/>
    <property type="match status" value="1"/>
</dbReference>
<dbReference type="InterPro" id="IPR031989">
    <property type="entry name" value="DUF5067"/>
</dbReference>
<comment type="caution">
    <text evidence="5">The sequence shown here is derived from an EMBL/GenBank/DDBJ whole genome shotgun (WGS) entry which is preliminary data.</text>
</comment>
<protein>
    <recommendedName>
        <fullName evidence="4">DUF5067 domain-containing protein</fullName>
    </recommendedName>
</protein>
<evidence type="ECO:0000313" key="6">
    <source>
        <dbReference type="Proteomes" id="UP000094892"/>
    </source>
</evidence>
<dbReference type="PATRIC" id="fig|1590.199.peg.2731"/>
<sequence length="186" mass="20482">MKKYSVLLLAGMTALSLTACGNNNSSKTNSVNSSKAEKVSSTKSTDPSNDKWTFKDNVFSAGIETYKFTKSEIRDGSEDGTKILVLYCDVTNNSKKEQDPSNIYTVVNAYQKTDTANKQLLPGTPKYDDNGNNPIQKYEDGLNDKLLPGKTTQAAVMFKLENKNDVTVKFNNANFQTIGTKTYSVN</sequence>
<organism evidence="5 6">
    <name type="scientific">Lactiplantibacillus plantarum</name>
    <name type="common">Lactobacillus plantarum</name>
    <dbReference type="NCBI Taxonomy" id="1590"/>
    <lineage>
        <taxon>Bacteria</taxon>
        <taxon>Bacillati</taxon>
        <taxon>Bacillota</taxon>
        <taxon>Bacilli</taxon>
        <taxon>Lactobacillales</taxon>
        <taxon>Lactobacillaceae</taxon>
        <taxon>Lactiplantibacillus</taxon>
    </lineage>
</organism>
<dbReference type="Gene3D" id="2.60.40.1240">
    <property type="match status" value="1"/>
</dbReference>
<proteinExistence type="predicted"/>
<dbReference type="AlphaFoldDB" id="A0A151G9J5"/>
<feature type="signal peptide" evidence="3">
    <location>
        <begin position="1"/>
        <end position="19"/>
    </location>
</feature>
<evidence type="ECO:0000259" key="4">
    <source>
        <dbReference type="Pfam" id="PF16729"/>
    </source>
</evidence>
<dbReference type="InterPro" id="IPR029050">
    <property type="entry name" value="Immunoprotect_excell_Ig-like"/>
</dbReference>
<accession>A0A151G9J5</accession>
<evidence type="ECO:0000256" key="1">
    <source>
        <dbReference type="ARBA" id="ARBA00022729"/>
    </source>
</evidence>
<gene>
    <name evidence="5" type="ORF">LPJSA22_02266</name>
</gene>
<dbReference type="Pfam" id="PF16729">
    <property type="entry name" value="DUF5067"/>
    <property type="match status" value="1"/>
</dbReference>
<name>A0A151G9J5_LACPN</name>
<evidence type="ECO:0000256" key="2">
    <source>
        <dbReference type="SAM" id="MobiDB-lite"/>
    </source>
</evidence>
<reference evidence="5 6" key="1">
    <citation type="submission" date="2016-08" db="EMBL/GenBank/DDBJ databases">
        <title>Genome sequencing of Lactobacillus plantarum JSA22, isolated from fermented soybean paste.</title>
        <authorList>
            <person name="Choi H.S."/>
        </authorList>
    </citation>
    <scope>NUCLEOTIDE SEQUENCE [LARGE SCALE GENOMIC DNA]</scope>
    <source>
        <strain evidence="5 6">JSA22</strain>
    </source>
</reference>
<feature type="chain" id="PRO_5043134731" description="DUF5067 domain-containing protein" evidence="3">
    <location>
        <begin position="20"/>
        <end position="186"/>
    </location>
</feature>
<dbReference type="RefSeq" id="WP_062690021.1">
    <property type="nucleotide sequence ID" value="NZ_AP028145.1"/>
</dbReference>
<dbReference type="Proteomes" id="UP000094892">
    <property type="component" value="Unassembled WGS sequence"/>
</dbReference>